<dbReference type="PANTHER" id="PTHR14577:SF0">
    <property type="entry name" value="NUCLEOLAR PROTEIN 12"/>
    <property type="match status" value="1"/>
</dbReference>
<feature type="region of interest" description="Disordered" evidence="6">
    <location>
        <begin position="206"/>
        <end position="253"/>
    </location>
</feature>
<comment type="subcellular location">
    <subcellularLocation>
        <location evidence="1">Nucleus</location>
        <location evidence="1">Nucleolus</location>
    </subcellularLocation>
</comment>
<evidence type="ECO:0000256" key="3">
    <source>
        <dbReference type="ARBA" id="ARBA00023054"/>
    </source>
</evidence>
<dbReference type="GO" id="GO:0004534">
    <property type="term" value="F:5'-3' RNA exonuclease activity"/>
    <property type="evidence" value="ECO:0007669"/>
    <property type="project" value="EnsemblFungi"/>
</dbReference>
<keyword evidence="4" id="KW-0539">Nucleus</keyword>
<name>I2H2S9_HENB6</name>
<protein>
    <recommendedName>
        <fullName evidence="9">Ribosomal RNA-processing protein 17</fullName>
    </recommendedName>
</protein>
<dbReference type="Pfam" id="PF09805">
    <property type="entry name" value="Nop25"/>
    <property type="match status" value="1"/>
</dbReference>
<dbReference type="GO" id="GO:0005730">
    <property type="term" value="C:nucleolus"/>
    <property type="evidence" value="ECO:0007669"/>
    <property type="project" value="UniProtKB-SubCell"/>
</dbReference>
<feature type="compositionally biased region" description="Basic and acidic residues" evidence="6">
    <location>
        <begin position="131"/>
        <end position="142"/>
    </location>
</feature>
<dbReference type="OMA" id="EWDGFPD"/>
<evidence type="ECO:0000313" key="7">
    <source>
        <dbReference type="EMBL" id="CCH60681.1"/>
    </source>
</evidence>
<gene>
    <name evidence="7" type="primary">TBLA0D01730</name>
    <name evidence="7" type="ORF">TBLA_0D01730</name>
</gene>
<proteinExistence type="inferred from homology"/>
<evidence type="ECO:0000256" key="6">
    <source>
        <dbReference type="SAM" id="MobiDB-lite"/>
    </source>
</evidence>
<dbReference type="RefSeq" id="XP_004180200.1">
    <property type="nucleotide sequence ID" value="XM_004180152.1"/>
</dbReference>
<dbReference type="GeneID" id="14495717"/>
<dbReference type="AlphaFoldDB" id="I2H2S9"/>
<dbReference type="OrthoDB" id="551633at2759"/>
<evidence type="ECO:0000256" key="5">
    <source>
        <dbReference type="SAM" id="Coils"/>
    </source>
</evidence>
<dbReference type="GO" id="GO:0005737">
    <property type="term" value="C:cytoplasm"/>
    <property type="evidence" value="ECO:0007669"/>
    <property type="project" value="EnsemblFungi"/>
</dbReference>
<accession>I2H2S9</accession>
<evidence type="ECO:0000313" key="8">
    <source>
        <dbReference type="Proteomes" id="UP000002866"/>
    </source>
</evidence>
<dbReference type="STRING" id="1071380.I2H2S9"/>
<evidence type="ECO:0000256" key="2">
    <source>
        <dbReference type="ARBA" id="ARBA00007175"/>
    </source>
</evidence>
<dbReference type="InParanoid" id="I2H2S9"/>
<keyword evidence="8" id="KW-1185">Reference proteome</keyword>
<feature type="coiled-coil region" evidence="5">
    <location>
        <begin position="50"/>
        <end position="84"/>
    </location>
</feature>
<comment type="similarity">
    <text evidence="2">Belongs to the RRP17 family.</text>
</comment>
<dbReference type="Proteomes" id="UP000002866">
    <property type="component" value="Chromosome 4"/>
</dbReference>
<dbReference type="GO" id="GO:0034399">
    <property type="term" value="C:nuclear periphery"/>
    <property type="evidence" value="ECO:0007669"/>
    <property type="project" value="EnsemblFungi"/>
</dbReference>
<dbReference type="PANTHER" id="PTHR14577">
    <property type="entry name" value="NUCLEOLAR PROTEIN 12"/>
    <property type="match status" value="1"/>
</dbReference>
<feature type="compositionally biased region" description="Basic residues" evidence="6">
    <location>
        <begin position="221"/>
        <end position="233"/>
    </location>
</feature>
<dbReference type="HOGENOM" id="CLU_067149_0_0_1"/>
<reference evidence="7 8" key="1">
    <citation type="journal article" date="2011" name="Proc. Natl. Acad. Sci. U.S.A.">
        <title>Evolutionary erosion of yeast sex chromosomes by mating-type switching accidents.</title>
        <authorList>
            <person name="Gordon J.L."/>
            <person name="Armisen D."/>
            <person name="Proux-Wera E."/>
            <person name="Oheigeartaigh S.S."/>
            <person name="Byrne K.P."/>
            <person name="Wolfe K.H."/>
        </authorList>
    </citation>
    <scope>NUCLEOTIDE SEQUENCE [LARGE SCALE GENOMIC DNA]</scope>
    <source>
        <strain evidence="8">ATCC 34711 / CBS 6284 / DSM 70876 / NBRC 10599 / NRRL Y-10934 / UCD 77-7</strain>
    </source>
</reference>
<dbReference type="GO" id="GO:0000477">
    <property type="term" value="P:generation of mature 5'-end of LSU-rRNA from tricistronic rRNA transcript (SSU-rRNA, 5.8S rRNA, LSU-rRNA)"/>
    <property type="evidence" value="ECO:0007669"/>
    <property type="project" value="EnsemblFungi"/>
</dbReference>
<dbReference type="FunCoup" id="I2H2S9">
    <property type="interactions" value="292"/>
</dbReference>
<feature type="region of interest" description="Disordered" evidence="6">
    <location>
        <begin position="119"/>
        <end position="142"/>
    </location>
</feature>
<dbReference type="eggNOG" id="KOG4709">
    <property type="taxonomic scope" value="Eukaryota"/>
</dbReference>
<dbReference type="GO" id="GO:0019843">
    <property type="term" value="F:rRNA binding"/>
    <property type="evidence" value="ECO:0007669"/>
    <property type="project" value="TreeGrafter"/>
</dbReference>
<dbReference type="KEGG" id="tbl:TBLA_0D01730"/>
<keyword evidence="3 5" id="KW-0175">Coiled coil</keyword>
<dbReference type="GO" id="GO:1990275">
    <property type="term" value="F:preribosome binding"/>
    <property type="evidence" value="ECO:0007669"/>
    <property type="project" value="EnsemblFungi"/>
</dbReference>
<dbReference type="InterPro" id="IPR019186">
    <property type="entry name" value="Nucleolar_protein_12"/>
</dbReference>
<dbReference type="EMBL" id="HE806319">
    <property type="protein sequence ID" value="CCH60681.1"/>
    <property type="molecule type" value="Genomic_DNA"/>
</dbReference>
<evidence type="ECO:0000256" key="1">
    <source>
        <dbReference type="ARBA" id="ARBA00004604"/>
    </source>
</evidence>
<evidence type="ECO:0000256" key="4">
    <source>
        <dbReference type="ARBA" id="ARBA00023242"/>
    </source>
</evidence>
<evidence type="ECO:0008006" key="9">
    <source>
        <dbReference type="Google" id="ProtNLM"/>
    </source>
</evidence>
<sequence>MAVRSNRQILTQGQKYVSKQSKKFGTEELNFDKDSRLEYLTGFHMRKLLRQKKAQEFIKEQERLAKIEERKKVRQERREVFEKQLSDFKESLDIESTIKDQIEVDEEGFTKIHNAEEDDMEEEWTGFNSDSDSKEDEKDEVKPILKKNIIGEDTYDNDVTVEIESLEPNENFEYLARLNNVRLEKSEKVLDASITRAKKYAKFLGMANGEEEEEEDSNGVSKKKKKPKKKFRYLTKAERRSNQRKANNNKRRK</sequence>
<organism evidence="7 8">
    <name type="scientific">Henningerozyma blattae (strain ATCC 34711 / CBS 6284 / DSM 70876 / NBRC 10599 / NRRL Y-10934 / UCD 77-7)</name>
    <name type="common">Yeast</name>
    <name type="synonym">Tetrapisispora blattae</name>
    <dbReference type="NCBI Taxonomy" id="1071380"/>
    <lineage>
        <taxon>Eukaryota</taxon>
        <taxon>Fungi</taxon>
        <taxon>Dikarya</taxon>
        <taxon>Ascomycota</taxon>
        <taxon>Saccharomycotina</taxon>
        <taxon>Saccharomycetes</taxon>
        <taxon>Saccharomycetales</taxon>
        <taxon>Saccharomycetaceae</taxon>
        <taxon>Henningerozyma</taxon>
    </lineage>
</organism>